<evidence type="ECO:0000313" key="11">
    <source>
        <dbReference type="Proteomes" id="UP000029801"/>
    </source>
</evidence>
<keyword evidence="4 8" id="KW-0812">Transmembrane</keyword>
<evidence type="ECO:0000256" key="4">
    <source>
        <dbReference type="ARBA" id="ARBA00022692"/>
    </source>
</evidence>
<keyword evidence="2" id="KW-0813">Transport</keyword>
<accession>A0AAW3FJJ4</accession>
<dbReference type="InterPro" id="IPR004841">
    <property type="entry name" value="AA-permease/SLC12A_dom"/>
</dbReference>
<feature type="transmembrane region" description="Helical" evidence="8">
    <location>
        <begin position="153"/>
        <end position="173"/>
    </location>
</feature>
<dbReference type="GO" id="GO:0005886">
    <property type="term" value="C:plasma membrane"/>
    <property type="evidence" value="ECO:0007669"/>
    <property type="project" value="UniProtKB-SubCell"/>
</dbReference>
<organism evidence="10 11">
    <name type="scientific">Lactiplantibacillus plantarum CMPG5300</name>
    <dbReference type="NCBI Taxonomy" id="1304889"/>
    <lineage>
        <taxon>Bacteria</taxon>
        <taxon>Bacillati</taxon>
        <taxon>Bacillota</taxon>
        <taxon>Bacilli</taxon>
        <taxon>Lactobacillales</taxon>
        <taxon>Lactobacillaceae</taxon>
        <taxon>Lactiplantibacillus</taxon>
    </lineage>
</organism>
<dbReference type="PROSITE" id="PS00218">
    <property type="entry name" value="AMINO_ACID_PERMEASE_1"/>
    <property type="match status" value="1"/>
</dbReference>
<dbReference type="GO" id="GO:0006865">
    <property type="term" value="P:amino acid transport"/>
    <property type="evidence" value="ECO:0007669"/>
    <property type="project" value="UniProtKB-KW"/>
</dbReference>
<dbReference type="PANTHER" id="PTHR43495">
    <property type="entry name" value="GABA PERMEASE"/>
    <property type="match status" value="1"/>
</dbReference>
<feature type="transmembrane region" description="Helical" evidence="8">
    <location>
        <begin position="98"/>
        <end position="120"/>
    </location>
</feature>
<evidence type="ECO:0000256" key="6">
    <source>
        <dbReference type="ARBA" id="ARBA00022989"/>
    </source>
</evidence>
<dbReference type="AlphaFoldDB" id="A0AAW3FJJ4"/>
<gene>
    <name evidence="10" type="ORF">CMPG5300_3244</name>
</gene>
<evidence type="ECO:0000256" key="2">
    <source>
        <dbReference type="ARBA" id="ARBA00022448"/>
    </source>
</evidence>
<reference evidence="10 11" key="1">
    <citation type="journal article" date="2014" name="Genome Announc.">
        <title>Draft Genome Sequence of Lactobacillus plantarum CMPG5300, a Human Vaginal Isolate.</title>
        <authorList>
            <person name="Malik S."/>
            <person name="Siezen R.J."/>
            <person name="Renckens B."/>
            <person name="Vaneechoutte M."/>
            <person name="Vanderleyden J."/>
            <person name="Lebeer S."/>
        </authorList>
    </citation>
    <scope>NUCLEOTIDE SEQUENCE [LARGE SCALE GENOMIC DNA]</scope>
    <source>
        <strain evidence="10 11">CMPG5300</strain>
    </source>
</reference>
<feature type="transmembrane region" description="Helical" evidence="8">
    <location>
        <begin position="235"/>
        <end position="257"/>
    </location>
</feature>
<keyword evidence="10" id="KW-0614">Plasmid</keyword>
<dbReference type="RefSeq" id="WP_047674994.1">
    <property type="nucleotide sequence ID" value="NZ_KN196490.1"/>
</dbReference>
<keyword evidence="6 8" id="KW-1133">Transmembrane helix</keyword>
<evidence type="ECO:0000259" key="9">
    <source>
        <dbReference type="Pfam" id="PF00324"/>
    </source>
</evidence>
<dbReference type="Pfam" id="PF00324">
    <property type="entry name" value="AA_permease"/>
    <property type="match status" value="1"/>
</dbReference>
<keyword evidence="5" id="KW-0029">Amino-acid transport</keyword>
<feature type="transmembrane region" description="Helical" evidence="8">
    <location>
        <begin position="48"/>
        <end position="67"/>
    </location>
</feature>
<protein>
    <submittedName>
        <fullName evidence="10">Amino acid permease</fullName>
    </submittedName>
</protein>
<dbReference type="GO" id="GO:0055085">
    <property type="term" value="P:transmembrane transport"/>
    <property type="evidence" value="ECO:0007669"/>
    <property type="project" value="InterPro"/>
</dbReference>
<feature type="domain" description="Amino acid permease/ SLC12A" evidence="9">
    <location>
        <begin position="20"/>
        <end position="300"/>
    </location>
</feature>
<evidence type="ECO:0000256" key="5">
    <source>
        <dbReference type="ARBA" id="ARBA00022970"/>
    </source>
</evidence>
<name>A0AAW3FJJ4_LACPN</name>
<geneLocation type="plasmid" evidence="10">
    <name>pCMPG5300.06</name>
</geneLocation>
<dbReference type="Proteomes" id="UP000029801">
    <property type="component" value="Unassembled WGS sequence"/>
</dbReference>
<feature type="transmembrane region" description="Helical" evidence="8">
    <location>
        <begin position="313"/>
        <end position="335"/>
    </location>
</feature>
<feature type="transmembrane region" description="Helical" evidence="8">
    <location>
        <begin position="355"/>
        <end position="376"/>
    </location>
</feature>
<dbReference type="PIRSF" id="PIRSF006060">
    <property type="entry name" value="AA_transporter"/>
    <property type="match status" value="1"/>
</dbReference>
<dbReference type="EMBL" id="AXZV01000048">
    <property type="protein sequence ID" value="KGH41128.1"/>
    <property type="molecule type" value="Genomic_DNA"/>
</dbReference>
<feature type="transmembrane region" description="Helical" evidence="8">
    <location>
        <begin position="277"/>
        <end position="301"/>
    </location>
</feature>
<feature type="transmembrane region" description="Helical" evidence="8">
    <location>
        <begin position="126"/>
        <end position="146"/>
    </location>
</feature>
<evidence type="ECO:0000256" key="3">
    <source>
        <dbReference type="ARBA" id="ARBA00022475"/>
    </source>
</evidence>
<evidence type="ECO:0000256" key="7">
    <source>
        <dbReference type="ARBA" id="ARBA00023136"/>
    </source>
</evidence>
<feature type="transmembrane region" description="Helical" evidence="8">
    <location>
        <begin position="193"/>
        <end position="214"/>
    </location>
</feature>
<evidence type="ECO:0000256" key="1">
    <source>
        <dbReference type="ARBA" id="ARBA00004651"/>
    </source>
</evidence>
<feature type="transmembrane region" description="Helical" evidence="8">
    <location>
        <begin position="381"/>
        <end position="400"/>
    </location>
</feature>
<dbReference type="InterPro" id="IPR004840">
    <property type="entry name" value="Amino_acid_permease_CS"/>
</dbReference>
<dbReference type="Gene3D" id="1.20.1740.10">
    <property type="entry name" value="Amino acid/polyamine transporter I"/>
    <property type="match status" value="1"/>
</dbReference>
<keyword evidence="3" id="KW-1003">Cell membrane</keyword>
<feature type="transmembrane region" description="Helical" evidence="8">
    <location>
        <begin position="21"/>
        <end position="42"/>
    </location>
</feature>
<comment type="subcellular location">
    <subcellularLocation>
        <location evidence="1">Cell membrane</location>
        <topology evidence="1">Multi-pass membrane protein</topology>
    </subcellularLocation>
</comment>
<proteinExistence type="predicted"/>
<evidence type="ECO:0000313" key="10">
    <source>
        <dbReference type="EMBL" id="KGH41128.1"/>
    </source>
</evidence>
<comment type="caution">
    <text evidence="10">The sequence shown here is derived from an EMBL/GenBank/DDBJ whole genome shotgun (WGS) entry which is preliminary data.</text>
</comment>
<evidence type="ECO:0000256" key="8">
    <source>
        <dbReference type="SAM" id="Phobius"/>
    </source>
</evidence>
<dbReference type="PANTHER" id="PTHR43495:SF2">
    <property type="entry name" value="D-SERINE_D-ALANINE_GLYCINE TRANSPORTER"/>
    <property type="match status" value="1"/>
</dbReference>
<sequence>MKPKIVKNQDGTMRSLSNRHVQMIAIGGTIGTGLFLGSGSTISKTGPSVMLVYLILGLFFFFMMRAIGEMFYADPTQHTFVSFISRYLGPTIGHFTGWTYWIGLVFVCMAELTATATYVQYWLPSVPAWIIELVFLGILVSVNLIAARLFGEAEFWFAMILTGVFMLINHSVTPLGHVSLTNISHDYTLFPHGIFNFIAAFPMVFFAFQGIEFVSITIGEAKSPHTVIKKAVNETLLRILLFYIGALVVIMIIIPWTSLSANSSPFVQVFKLAGFPAAAATINFVVLTSAAIAFTASLVLITPIMSLTTAISSVFTIVTGVSSDMYIIVYTLTLVAHRRYRASTDFLPNGFIMPWYKITSPLTILFFGIIFISLFFIPEDIVGAVGAICWTLIFGGIEFLRQGKTNLNNTN</sequence>
<keyword evidence="7 8" id="KW-0472">Membrane</keyword>